<evidence type="ECO:0000256" key="8">
    <source>
        <dbReference type="ARBA" id="ARBA00022989"/>
    </source>
</evidence>
<evidence type="ECO:0000256" key="14">
    <source>
        <dbReference type="SAM" id="SignalP"/>
    </source>
</evidence>
<name>A0ABP4VEX3_9ACTN</name>
<dbReference type="InterPro" id="IPR023834">
    <property type="entry name" value="T7SS_pept_S8A_mycosin"/>
</dbReference>
<dbReference type="InterPro" id="IPR051048">
    <property type="entry name" value="Peptidase_S8/S53_subtilisin"/>
</dbReference>
<dbReference type="GO" id="GO:0008233">
    <property type="term" value="F:peptidase activity"/>
    <property type="evidence" value="ECO:0007669"/>
    <property type="project" value="UniProtKB-KW"/>
</dbReference>
<keyword evidence="17" id="KW-1185">Reference proteome</keyword>
<keyword evidence="6 10" id="KW-0378">Hydrolase</keyword>
<feature type="chain" id="PRO_5046729471" evidence="14">
    <location>
        <begin position="19"/>
        <end position="420"/>
    </location>
</feature>
<evidence type="ECO:0000256" key="5">
    <source>
        <dbReference type="ARBA" id="ARBA00022692"/>
    </source>
</evidence>
<evidence type="ECO:0000256" key="10">
    <source>
        <dbReference type="PROSITE-ProRule" id="PRU01240"/>
    </source>
</evidence>
<feature type="active site" description="Charge relay system" evidence="10">
    <location>
        <position position="65"/>
    </location>
</feature>
<dbReference type="PROSITE" id="PS51892">
    <property type="entry name" value="SUBTILASE"/>
    <property type="match status" value="1"/>
</dbReference>
<evidence type="ECO:0000256" key="12">
    <source>
        <dbReference type="SAM" id="MobiDB-lite"/>
    </source>
</evidence>
<dbReference type="InterPro" id="IPR022398">
    <property type="entry name" value="Peptidase_S8_His-AS"/>
</dbReference>
<dbReference type="PANTHER" id="PTHR43399:SF4">
    <property type="entry name" value="CELL WALL-ASSOCIATED PROTEASE"/>
    <property type="match status" value="1"/>
</dbReference>
<dbReference type="Pfam" id="PF00082">
    <property type="entry name" value="Peptidase_S8"/>
    <property type="match status" value="1"/>
</dbReference>
<keyword evidence="3" id="KW-1003">Cell membrane</keyword>
<evidence type="ECO:0000256" key="9">
    <source>
        <dbReference type="ARBA" id="ARBA00023136"/>
    </source>
</evidence>
<dbReference type="InterPro" id="IPR036852">
    <property type="entry name" value="Peptidase_S8/S53_dom_sf"/>
</dbReference>
<reference evidence="17" key="1">
    <citation type="journal article" date="2019" name="Int. J. Syst. Evol. Microbiol.">
        <title>The Global Catalogue of Microorganisms (GCM) 10K type strain sequencing project: providing services to taxonomists for standard genome sequencing and annotation.</title>
        <authorList>
            <consortium name="The Broad Institute Genomics Platform"/>
            <consortium name="The Broad Institute Genome Sequencing Center for Infectious Disease"/>
            <person name="Wu L."/>
            <person name="Ma J."/>
        </authorList>
    </citation>
    <scope>NUCLEOTIDE SEQUENCE [LARGE SCALE GENOMIC DNA]</scope>
    <source>
        <strain evidence="17">JCM 14718</strain>
    </source>
</reference>
<proteinExistence type="inferred from homology"/>
<dbReference type="Proteomes" id="UP001500618">
    <property type="component" value="Unassembled WGS sequence"/>
</dbReference>
<evidence type="ECO:0000259" key="15">
    <source>
        <dbReference type="Pfam" id="PF00082"/>
    </source>
</evidence>
<feature type="active site" description="Charge relay system" evidence="10">
    <location>
        <position position="264"/>
    </location>
</feature>
<evidence type="ECO:0000256" key="3">
    <source>
        <dbReference type="ARBA" id="ARBA00022475"/>
    </source>
</evidence>
<dbReference type="EMBL" id="BAAANY010000053">
    <property type="protein sequence ID" value="GAA1722354.1"/>
    <property type="molecule type" value="Genomic_DNA"/>
</dbReference>
<dbReference type="InterPro" id="IPR015500">
    <property type="entry name" value="Peptidase_S8_subtilisin-rel"/>
</dbReference>
<feature type="active site" description="Charge relay system" evidence="10">
    <location>
        <position position="100"/>
    </location>
</feature>
<evidence type="ECO:0000256" key="2">
    <source>
        <dbReference type="ARBA" id="ARBA00011073"/>
    </source>
</evidence>
<keyword evidence="9 13" id="KW-0472">Membrane</keyword>
<feature type="signal peptide" evidence="14">
    <location>
        <begin position="1"/>
        <end position="18"/>
    </location>
</feature>
<dbReference type="NCBIfam" id="TIGR03921">
    <property type="entry name" value="T7SS_mycosin"/>
    <property type="match status" value="1"/>
</dbReference>
<accession>A0ABP4VEX3</accession>
<keyword evidence="4 10" id="KW-0645">Protease</keyword>
<dbReference type="PROSITE" id="PS00137">
    <property type="entry name" value="SUBTILASE_HIS"/>
    <property type="match status" value="1"/>
</dbReference>
<comment type="caution">
    <text evidence="16">The sequence shown here is derived from an EMBL/GenBank/DDBJ whole genome shotgun (WGS) entry which is preliminary data.</text>
</comment>
<dbReference type="GO" id="GO:0006508">
    <property type="term" value="P:proteolysis"/>
    <property type="evidence" value="ECO:0007669"/>
    <property type="project" value="UniProtKB-KW"/>
</dbReference>
<feature type="region of interest" description="Disordered" evidence="12">
    <location>
        <begin position="401"/>
        <end position="420"/>
    </location>
</feature>
<evidence type="ECO:0000256" key="4">
    <source>
        <dbReference type="ARBA" id="ARBA00022670"/>
    </source>
</evidence>
<evidence type="ECO:0000256" key="1">
    <source>
        <dbReference type="ARBA" id="ARBA00004162"/>
    </source>
</evidence>
<dbReference type="PROSITE" id="PS00138">
    <property type="entry name" value="SUBTILASE_SER"/>
    <property type="match status" value="1"/>
</dbReference>
<dbReference type="PANTHER" id="PTHR43399">
    <property type="entry name" value="SUBTILISIN-RELATED"/>
    <property type="match status" value="1"/>
</dbReference>
<dbReference type="PRINTS" id="PR00723">
    <property type="entry name" value="SUBTILISIN"/>
</dbReference>
<keyword evidence="8 13" id="KW-1133">Transmembrane helix</keyword>
<sequence length="420" mass="42825">MAAAAVIAALSLPASVAAAPPDGACNNPSPSRPVITQLPWAQQLFDLSRVWPYTTGAGVTVAVVDSGVDADHPQLRGAVLPGRDFYLVGTLPGNYDCASHGTAVASIIAARAASGVGFEGIAPGATILPVRIVDDAQSDSGEATPIDPNIVAKGIRYAADQGAKVINLSLAGYGNYGQIQDAVKYAQSRDALIVAAVGNGQAQTPDAISFPAAYPGVLGVGSIDINGARNADSQVGTYVSLVAPGTKVVGANRIAGHQYWDGTSFATPFVSGAAALVRAAYPKLTAPQVAQRLIATATVAPGGARSQEYGAGIVDPYRAVTDGLGGKPQNLGPVIVRPPSPAVVRAQHYWWQAGVGAKIVTAAVIAAVFLAAILAWALPRARRRKWRATLATPAAGTIVRKEPPEQTSLFPSSAAGHGRG</sequence>
<dbReference type="Gene3D" id="3.40.50.200">
    <property type="entry name" value="Peptidase S8/S53 domain"/>
    <property type="match status" value="1"/>
</dbReference>
<evidence type="ECO:0000313" key="16">
    <source>
        <dbReference type="EMBL" id="GAA1722354.1"/>
    </source>
</evidence>
<dbReference type="InterPro" id="IPR023828">
    <property type="entry name" value="Peptidase_S8_Ser-AS"/>
</dbReference>
<keyword evidence="5 13" id="KW-0812">Transmembrane</keyword>
<evidence type="ECO:0000313" key="17">
    <source>
        <dbReference type="Proteomes" id="UP001500618"/>
    </source>
</evidence>
<feature type="transmembrane region" description="Helical" evidence="13">
    <location>
        <begin position="349"/>
        <end position="378"/>
    </location>
</feature>
<dbReference type="PROSITE" id="PS00136">
    <property type="entry name" value="SUBTILASE_ASP"/>
    <property type="match status" value="1"/>
</dbReference>
<keyword evidence="7 10" id="KW-0720">Serine protease</keyword>
<dbReference type="InterPro" id="IPR000209">
    <property type="entry name" value="Peptidase_S8/S53_dom"/>
</dbReference>
<comment type="similarity">
    <text evidence="2 10 11">Belongs to the peptidase S8 family.</text>
</comment>
<comment type="subcellular location">
    <subcellularLocation>
        <location evidence="1">Cell membrane</location>
        <topology evidence="1">Single-pass membrane protein</topology>
    </subcellularLocation>
</comment>
<feature type="domain" description="Peptidase S8/S53" evidence="15">
    <location>
        <begin position="56"/>
        <end position="312"/>
    </location>
</feature>
<dbReference type="SUPFAM" id="SSF52743">
    <property type="entry name" value="Subtilisin-like"/>
    <property type="match status" value="1"/>
</dbReference>
<evidence type="ECO:0000256" key="13">
    <source>
        <dbReference type="SAM" id="Phobius"/>
    </source>
</evidence>
<organism evidence="16 17">
    <name type="scientific">Fodinicola feengrottensis</name>
    <dbReference type="NCBI Taxonomy" id="435914"/>
    <lineage>
        <taxon>Bacteria</taxon>
        <taxon>Bacillati</taxon>
        <taxon>Actinomycetota</taxon>
        <taxon>Actinomycetes</taxon>
        <taxon>Mycobacteriales</taxon>
        <taxon>Fodinicola</taxon>
    </lineage>
</organism>
<evidence type="ECO:0000256" key="11">
    <source>
        <dbReference type="RuleBase" id="RU003355"/>
    </source>
</evidence>
<evidence type="ECO:0000256" key="6">
    <source>
        <dbReference type="ARBA" id="ARBA00022801"/>
    </source>
</evidence>
<protein>
    <submittedName>
        <fullName evidence="16">Type VII secretion-associated serine protease mycosin</fullName>
    </submittedName>
</protein>
<keyword evidence="14" id="KW-0732">Signal</keyword>
<dbReference type="InterPro" id="IPR023827">
    <property type="entry name" value="Peptidase_S8_Asp-AS"/>
</dbReference>
<evidence type="ECO:0000256" key="7">
    <source>
        <dbReference type="ARBA" id="ARBA00022825"/>
    </source>
</evidence>
<gene>
    <name evidence="16" type="primary">mycP_3</name>
    <name evidence="16" type="ORF">GCM10009765_82910</name>
</gene>